<keyword evidence="2" id="KW-1185">Reference proteome</keyword>
<organism evidence="1 2">
    <name type="scientific">Crotalaria pallida</name>
    <name type="common">Smooth rattlebox</name>
    <name type="synonym">Crotalaria striata</name>
    <dbReference type="NCBI Taxonomy" id="3830"/>
    <lineage>
        <taxon>Eukaryota</taxon>
        <taxon>Viridiplantae</taxon>
        <taxon>Streptophyta</taxon>
        <taxon>Embryophyta</taxon>
        <taxon>Tracheophyta</taxon>
        <taxon>Spermatophyta</taxon>
        <taxon>Magnoliopsida</taxon>
        <taxon>eudicotyledons</taxon>
        <taxon>Gunneridae</taxon>
        <taxon>Pentapetalae</taxon>
        <taxon>rosids</taxon>
        <taxon>fabids</taxon>
        <taxon>Fabales</taxon>
        <taxon>Fabaceae</taxon>
        <taxon>Papilionoideae</taxon>
        <taxon>50 kb inversion clade</taxon>
        <taxon>genistoids sensu lato</taxon>
        <taxon>core genistoids</taxon>
        <taxon>Crotalarieae</taxon>
        <taxon>Crotalaria</taxon>
    </lineage>
</organism>
<reference evidence="1 2" key="1">
    <citation type="submission" date="2024-01" db="EMBL/GenBank/DDBJ databases">
        <title>The genomes of 5 underutilized Papilionoideae crops provide insights into root nodulation and disease resistanc.</title>
        <authorList>
            <person name="Yuan L."/>
        </authorList>
    </citation>
    <scope>NUCLEOTIDE SEQUENCE [LARGE SCALE GENOMIC DNA]</scope>
    <source>
        <strain evidence="1">ZHUSHIDOU_FW_LH</strain>
        <tissue evidence="1">Leaf</tissue>
    </source>
</reference>
<protein>
    <submittedName>
        <fullName evidence="1">Uncharacterized protein</fullName>
    </submittedName>
</protein>
<dbReference type="AlphaFoldDB" id="A0AAN9ECV9"/>
<evidence type="ECO:0000313" key="2">
    <source>
        <dbReference type="Proteomes" id="UP001372338"/>
    </source>
</evidence>
<accession>A0AAN9ECV9</accession>
<sequence length="77" mass="8707">MDFSSRLSLDSAQYAVNDKVDRIFLVINSLTLTTHVADITGLVNRNIIEELKLEFDCNSFFASFALGGDRFCLVWTK</sequence>
<dbReference type="EMBL" id="JAYWIO010000007">
    <property type="protein sequence ID" value="KAK7252243.1"/>
    <property type="molecule type" value="Genomic_DNA"/>
</dbReference>
<comment type="caution">
    <text evidence="1">The sequence shown here is derived from an EMBL/GenBank/DDBJ whole genome shotgun (WGS) entry which is preliminary data.</text>
</comment>
<gene>
    <name evidence="1" type="ORF">RIF29_36059</name>
</gene>
<evidence type="ECO:0000313" key="1">
    <source>
        <dbReference type="EMBL" id="KAK7252243.1"/>
    </source>
</evidence>
<name>A0AAN9ECV9_CROPI</name>
<dbReference type="Proteomes" id="UP001372338">
    <property type="component" value="Unassembled WGS sequence"/>
</dbReference>
<proteinExistence type="predicted"/>